<dbReference type="AlphaFoldDB" id="A0A921NW62"/>
<evidence type="ECO:0000256" key="4">
    <source>
        <dbReference type="ARBA" id="ARBA00022679"/>
    </source>
</evidence>
<dbReference type="Pfam" id="PF13231">
    <property type="entry name" value="PMT_2"/>
    <property type="match status" value="1"/>
</dbReference>
<keyword evidence="4" id="KW-0808">Transferase</keyword>
<dbReference type="InterPro" id="IPR038731">
    <property type="entry name" value="RgtA/B/C-like"/>
</dbReference>
<feature type="transmembrane region" description="Helical" evidence="8">
    <location>
        <begin position="272"/>
        <end position="293"/>
    </location>
</feature>
<keyword evidence="2" id="KW-1003">Cell membrane</keyword>
<dbReference type="PANTHER" id="PTHR33908:SF11">
    <property type="entry name" value="MEMBRANE PROTEIN"/>
    <property type="match status" value="1"/>
</dbReference>
<evidence type="ECO:0000256" key="1">
    <source>
        <dbReference type="ARBA" id="ARBA00004651"/>
    </source>
</evidence>
<name>A0A921NW62_9GAMM</name>
<evidence type="ECO:0000256" key="7">
    <source>
        <dbReference type="ARBA" id="ARBA00023136"/>
    </source>
</evidence>
<keyword evidence="11" id="KW-1185">Reference proteome</keyword>
<evidence type="ECO:0000256" key="8">
    <source>
        <dbReference type="SAM" id="Phobius"/>
    </source>
</evidence>
<protein>
    <recommendedName>
        <fullName evidence="9">Glycosyltransferase RgtA/B/C/D-like domain-containing protein</fullName>
    </recommendedName>
</protein>
<evidence type="ECO:0000313" key="11">
    <source>
        <dbReference type="Proteomes" id="UP000717981"/>
    </source>
</evidence>
<feature type="transmembrane region" description="Helical" evidence="8">
    <location>
        <begin position="72"/>
        <end position="90"/>
    </location>
</feature>
<comment type="caution">
    <text evidence="10">The sequence shown here is derived from an EMBL/GenBank/DDBJ whole genome shotgun (WGS) entry which is preliminary data.</text>
</comment>
<evidence type="ECO:0000313" key="10">
    <source>
        <dbReference type="EMBL" id="KAF1689263.1"/>
    </source>
</evidence>
<feature type="transmembrane region" description="Helical" evidence="8">
    <location>
        <begin position="96"/>
        <end position="119"/>
    </location>
</feature>
<keyword evidence="5 8" id="KW-0812">Transmembrane</keyword>
<feature type="domain" description="Glycosyltransferase RgtA/B/C/D-like" evidence="9">
    <location>
        <begin position="53"/>
        <end position="211"/>
    </location>
</feature>
<feature type="transmembrane region" description="Helical" evidence="8">
    <location>
        <begin position="194"/>
        <end position="213"/>
    </location>
</feature>
<keyword evidence="7 8" id="KW-0472">Membrane</keyword>
<dbReference type="PANTHER" id="PTHR33908">
    <property type="entry name" value="MANNOSYLTRANSFERASE YKCB-RELATED"/>
    <property type="match status" value="1"/>
</dbReference>
<dbReference type="GO" id="GO:0005886">
    <property type="term" value="C:plasma membrane"/>
    <property type="evidence" value="ECO:0007669"/>
    <property type="project" value="UniProtKB-SubCell"/>
</dbReference>
<dbReference type="GO" id="GO:0016763">
    <property type="term" value="F:pentosyltransferase activity"/>
    <property type="evidence" value="ECO:0007669"/>
    <property type="project" value="TreeGrafter"/>
</dbReference>
<dbReference type="InterPro" id="IPR050297">
    <property type="entry name" value="LipidA_mod_glycosyltrf_83"/>
</dbReference>
<dbReference type="EMBL" id="PDWK01000024">
    <property type="protein sequence ID" value="KAF1689263.1"/>
    <property type="molecule type" value="Genomic_DNA"/>
</dbReference>
<keyword evidence="6 8" id="KW-1133">Transmembrane helix</keyword>
<evidence type="ECO:0000256" key="2">
    <source>
        <dbReference type="ARBA" id="ARBA00022475"/>
    </source>
</evidence>
<reference evidence="10" key="1">
    <citation type="submission" date="2017-10" db="EMBL/GenBank/DDBJ databases">
        <title>Whole genome sequencing of members of genus Pseudoxanthomonas.</title>
        <authorList>
            <person name="Kumar S."/>
            <person name="Bansal K."/>
            <person name="Kaur A."/>
            <person name="Patil P."/>
            <person name="Sharma S."/>
            <person name="Patil P.B."/>
        </authorList>
    </citation>
    <scope>NUCLEOTIDE SEQUENCE</scope>
    <source>
        <strain evidence="10">DSM 22914</strain>
    </source>
</reference>
<feature type="transmembrane region" description="Helical" evidence="8">
    <location>
        <begin position="233"/>
        <end position="260"/>
    </location>
</feature>
<dbReference type="GO" id="GO:0009103">
    <property type="term" value="P:lipopolysaccharide biosynthetic process"/>
    <property type="evidence" value="ECO:0007669"/>
    <property type="project" value="UniProtKB-ARBA"/>
</dbReference>
<evidence type="ECO:0000259" key="9">
    <source>
        <dbReference type="Pfam" id="PF13231"/>
    </source>
</evidence>
<dbReference type="Proteomes" id="UP000717981">
    <property type="component" value="Unassembled WGS sequence"/>
</dbReference>
<evidence type="ECO:0000256" key="6">
    <source>
        <dbReference type="ARBA" id="ARBA00022989"/>
    </source>
</evidence>
<feature type="transmembrane region" description="Helical" evidence="8">
    <location>
        <begin position="305"/>
        <end position="322"/>
    </location>
</feature>
<dbReference type="RefSeq" id="WP_162124229.1">
    <property type="nucleotide sequence ID" value="NZ_PDWK01000024.1"/>
</dbReference>
<evidence type="ECO:0000256" key="3">
    <source>
        <dbReference type="ARBA" id="ARBA00022676"/>
    </source>
</evidence>
<feature type="transmembrane region" description="Helical" evidence="8">
    <location>
        <begin position="329"/>
        <end position="347"/>
    </location>
</feature>
<sequence length="622" mass="66584">MQGELRARRTFLALWGVALLLKVAVAARLPLFVDEAFYWQESRHLALAYSDLPGMTAWLVRLGTLLGGDHVLAVRLPFLLLGALVPWWVVRIGRRWFGVIAGWNAGSLAVLLPLLGALGVMALPDVPLAFATVLCLHAGVRLLREVSPAAVLELAAGLALGALSHYRFGGVIVAGAAAMLCLPQGRRLARDPRVILALAFGALAWAPLLLWNLENGEAGLRFQLVDRHPWAPHAGGLAFLPVQALVATPPLFVLLAVAAWRHVRPQRATRPQWQFLGLFGAIVLAGIFALGFVTDSERVSFHWPVPGYLALLPAGAAMLARLAPRWQRLVWGVAGLGLCAVLGWLLAVSAPSMRAASAGSKHYPRNFAGWSALAEAVRGELARMPPGTRLLVDDFKLGAELGFELGDARIAVLDHPLNHAHGRAPQLRLWGLEGPPAAGVAQPALLVLAPGHVPFKALLDRYHAVCGMLGPLPPPARTVLVDHGAQRFLLLRLPARRSPPRQGCVTPALAWIDAPGPGEEVAAPFTVRGWAFKEGVGLARVEVTLDGAVVAEAEYGAPLDVRGHFPGSTDPHHPHVGFQARVDVPASLAGRRWLGLRLHGADGSVEEWPEVPVRIVSAAARR</sequence>
<accession>A0A921NW62</accession>
<gene>
    <name evidence="10" type="ORF">CR938_06520</name>
</gene>
<feature type="transmembrane region" description="Helical" evidence="8">
    <location>
        <begin position="163"/>
        <end position="182"/>
    </location>
</feature>
<keyword evidence="3" id="KW-0328">Glycosyltransferase</keyword>
<organism evidence="10 11">
    <name type="scientific">Pseudoxanthomonas taiwanensis</name>
    <dbReference type="NCBI Taxonomy" id="176598"/>
    <lineage>
        <taxon>Bacteria</taxon>
        <taxon>Pseudomonadati</taxon>
        <taxon>Pseudomonadota</taxon>
        <taxon>Gammaproteobacteria</taxon>
        <taxon>Lysobacterales</taxon>
        <taxon>Lysobacteraceae</taxon>
        <taxon>Pseudoxanthomonas</taxon>
    </lineage>
</organism>
<proteinExistence type="predicted"/>
<dbReference type="OrthoDB" id="7167895at2"/>
<comment type="subcellular location">
    <subcellularLocation>
        <location evidence="1">Cell membrane</location>
        <topology evidence="1">Multi-pass membrane protein</topology>
    </subcellularLocation>
</comment>
<evidence type="ECO:0000256" key="5">
    <source>
        <dbReference type="ARBA" id="ARBA00022692"/>
    </source>
</evidence>